<feature type="domain" description="IFT80/172/WDR35 TPR" evidence="7">
    <location>
        <begin position="681"/>
        <end position="827"/>
    </location>
</feature>
<feature type="domain" description="IFT80 second beta-propeller" evidence="6">
    <location>
        <begin position="328"/>
        <end position="646"/>
    </location>
</feature>
<dbReference type="FunFam" id="1.25.40.470:FF:000007">
    <property type="entry name" value="Intraflagellar transport 80 homolog (Chlamydomonas)"/>
    <property type="match status" value="1"/>
</dbReference>
<organism evidence="8">
    <name type="scientific">Micromonas pusilla</name>
    <name type="common">Picoplanktonic green alga</name>
    <name type="synonym">Chromulina pusilla</name>
    <dbReference type="NCBI Taxonomy" id="38833"/>
    <lineage>
        <taxon>Eukaryota</taxon>
        <taxon>Viridiplantae</taxon>
        <taxon>Chlorophyta</taxon>
        <taxon>Mamiellophyceae</taxon>
        <taxon>Mamiellales</taxon>
        <taxon>Mamiellaceae</taxon>
        <taxon>Micromonas</taxon>
    </lineage>
</organism>
<dbReference type="Pfam" id="PF23387">
    <property type="entry name" value="TPR_IFT80_172"/>
    <property type="match status" value="1"/>
</dbReference>
<evidence type="ECO:0000256" key="3">
    <source>
        <dbReference type="ARBA" id="ARBA00023273"/>
    </source>
</evidence>
<dbReference type="Pfam" id="PF00400">
    <property type="entry name" value="WD40"/>
    <property type="match status" value="3"/>
</dbReference>
<evidence type="ECO:0000256" key="2">
    <source>
        <dbReference type="ARBA" id="ARBA00023069"/>
    </source>
</evidence>
<dbReference type="GO" id="GO:0005929">
    <property type="term" value="C:cilium"/>
    <property type="evidence" value="ECO:0007669"/>
    <property type="project" value="UniProtKB-SubCell"/>
</dbReference>
<dbReference type="SUPFAM" id="SSF101908">
    <property type="entry name" value="Putative isomerase YbhE"/>
    <property type="match status" value="1"/>
</dbReference>
<evidence type="ECO:0000256" key="4">
    <source>
        <dbReference type="PROSITE-ProRule" id="PRU00221"/>
    </source>
</evidence>
<dbReference type="Gene3D" id="2.130.10.10">
    <property type="entry name" value="YVTN repeat-like/Quinoprotein amine dehydrogenase"/>
    <property type="match status" value="2"/>
</dbReference>
<dbReference type="SUPFAM" id="SSF50978">
    <property type="entry name" value="WD40 repeat-like"/>
    <property type="match status" value="1"/>
</dbReference>
<dbReference type="InterPro" id="IPR036322">
    <property type="entry name" value="WD40_repeat_dom_sf"/>
</dbReference>
<dbReference type="InterPro" id="IPR056456">
    <property type="entry name" value="Beta-prop_IFT80_2nd"/>
</dbReference>
<dbReference type="Gene3D" id="1.25.40.470">
    <property type="match status" value="1"/>
</dbReference>
<evidence type="ECO:0000313" key="8">
    <source>
        <dbReference type="EMBL" id="CAD8451952.1"/>
    </source>
</evidence>
<evidence type="ECO:0000256" key="1">
    <source>
        <dbReference type="ARBA" id="ARBA00004138"/>
    </source>
</evidence>
<keyword evidence="3" id="KW-0966">Cell projection</keyword>
<dbReference type="Pfam" id="PF23335">
    <property type="entry name" value="Beta-prop_IFT80_2nd"/>
    <property type="match status" value="1"/>
</dbReference>
<evidence type="ECO:0008006" key="9">
    <source>
        <dbReference type="Google" id="ProtNLM"/>
    </source>
</evidence>
<comment type="subcellular location">
    <subcellularLocation>
        <location evidence="1">Cell projection</location>
        <location evidence="1">Cilium</location>
    </subcellularLocation>
</comment>
<gene>
    <name evidence="8" type="ORF">MSP1401_LOCUS12488</name>
</gene>
<dbReference type="PANTHER" id="PTHR24098">
    <property type="entry name" value="OUTER SEGMENT 5"/>
    <property type="match status" value="1"/>
</dbReference>
<sequence>MRLEVKRCGNVHSELVAAVGWNAENELYSCGDDKQIARWNANGDAGGKVCDLDAFVTAMHFSPAPRSADASAAAFAAACSDGTLRFFLRNGRLEKTVEAHAGAVTSVRWTKDAKCVLTAGEDGAVKSWSPGGRLRGVVAAGETAVYAAAWSPESHASGGETGRVVVARGKNLRMHFANKSVGAETATTESAADSRNTASTPAWRAHDGVVLAVDWCAVSNLLVSGGEDRKYKVWDPHGRLLFSCAERDHAVTAVAWSPSGAHFAAGAFNCVWLCDAAGWCRETTSNTSLGSTLSLAWSDDGRVVAGACAKAPGVFVGTVLDDRRAFGECVARLVSPRAIRVADAEASGASRERTIETRENVGAFAFEHGHLILGVGTKALVYEKGKWGAPKASVELGGRATSFAQSRVGFAAHCVGASDAPLRVFSYDGQKACDVPLQKTASVMNVLPSTLRSTHGTLSLAPECVCVVSRDASTKRVSFFNLKNDVSRGAEPKPFATLSHAMPVSSARLNQEGGFEARLVAFVDENRDLFVARVASLPKGDAKDDGSRKQTLSKKAGLRAFPVRLAGGVDAFAWSESGDGLVAASKSGAVTAWHCAMAVFVDPDLVRTTKSVTETTARGDGLFIERFDGNRVTIRSGDGAICVSSVYGPNGTFFPTLHADCENRQWDRAIRLCRFVRDDSLWACLAARAVAADELEPAAIAYAALEAIEKVRFIEKARATPNVARRAADLAAFKREPEEAERILLGAGLVFRAIELNLRLFDWDRALEIALEHKTHIDTVLCFRAAYLKRSGRREDKKDFVAAAKEVEVSEERVRMKMAQEREREKNMPSAAREATKTGTVAKEQGRVASSKAKPGVSSKASAAARPAGTRTGSTRSR</sequence>
<keyword evidence="4" id="KW-0853">WD repeat</keyword>
<protein>
    <recommendedName>
        <fullName evidence="9">Intraflagellar transport protein 80</fullName>
    </recommendedName>
</protein>
<feature type="repeat" description="WD" evidence="4">
    <location>
        <begin position="97"/>
        <end position="129"/>
    </location>
</feature>
<evidence type="ECO:0000259" key="7">
    <source>
        <dbReference type="Pfam" id="PF23387"/>
    </source>
</evidence>
<dbReference type="EMBL" id="HBEN01014926">
    <property type="protein sequence ID" value="CAD8451952.1"/>
    <property type="molecule type" value="Transcribed_RNA"/>
</dbReference>
<dbReference type="SMART" id="SM00320">
    <property type="entry name" value="WD40"/>
    <property type="match status" value="7"/>
</dbReference>
<dbReference type="AlphaFoldDB" id="A0A7S0DET3"/>
<dbReference type="InterPro" id="IPR001680">
    <property type="entry name" value="WD40_rpt"/>
</dbReference>
<proteinExistence type="predicted"/>
<feature type="compositionally biased region" description="Basic and acidic residues" evidence="5">
    <location>
        <begin position="818"/>
        <end position="827"/>
    </location>
</feature>
<evidence type="ECO:0000256" key="5">
    <source>
        <dbReference type="SAM" id="MobiDB-lite"/>
    </source>
</evidence>
<reference evidence="8" key="1">
    <citation type="submission" date="2021-01" db="EMBL/GenBank/DDBJ databases">
        <authorList>
            <person name="Corre E."/>
            <person name="Pelletier E."/>
            <person name="Niang G."/>
            <person name="Scheremetjew M."/>
            <person name="Finn R."/>
            <person name="Kale V."/>
            <person name="Holt S."/>
            <person name="Cochrane G."/>
            <person name="Meng A."/>
            <person name="Brown T."/>
            <person name="Cohen L."/>
        </authorList>
    </citation>
    <scope>NUCLEOTIDE SEQUENCE</scope>
    <source>
        <strain evidence="8">CCAC1681</strain>
    </source>
</reference>
<evidence type="ECO:0000259" key="6">
    <source>
        <dbReference type="Pfam" id="PF23335"/>
    </source>
</evidence>
<dbReference type="PANTHER" id="PTHR24098:SF0">
    <property type="entry name" value="OUTER SEGMENT 5"/>
    <property type="match status" value="1"/>
</dbReference>
<feature type="repeat" description="WD" evidence="4">
    <location>
        <begin position="203"/>
        <end position="235"/>
    </location>
</feature>
<name>A0A7S0DET3_MICPS</name>
<dbReference type="GO" id="GO:0030992">
    <property type="term" value="C:intraciliary transport particle B"/>
    <property type="evidence" value="ECO:0007669"/>
    <property type="project" value="TreeGrafter"/>
</dbReference>
<dbReference type="GO" id="GO:0060271">
    <property type="term" value="P:cilium assembly"/>
    <property type="evidence" value="ECO:0007669"/>
    <property type="project" value="TreeGrafter"/>
</dbReference>
<dbReference type="InterPro" id="IPR056157">
    <property type="entry name" value="TPR_IFT80_172_dom"/>
</dbReference>
<dbReference type="PROSITE" id="PS50294">
    <property type="entry name" value="WD_REPEATS_REGION"/>
    <property type="match status" value="2"/>
</dbReference>
<keyword evidence="2" id="KW-0969">Cilium</keyword>
<dbReference type="InterPro" id="IPR015943">
    <property type="entry name" value="WD40/YVTN_repeat-like_dom_sf"/>
</dbReference>
<dbReference type="PROSITE" id="PS50082">
    <property type="entry name" value="WD_REPEATS_2"/>
    <property type="match status" value="2"/>
</dbReference>
<feature type="region of interest" description="Disordered" evidence="5">
    <location>
        <begin position="818"/>
        <end position="878"/>
    </location>
</feature>
<accession>A0A7S0DET3</accession>